<dbReference type="EMBL" id="JARJLR010000195">
    <property type="protein sequence ID" value="MDF3842107.1"/>
    <property type="molecule type" value="Genomic_DNA"/>
</dbReference>
<organism evidence="1 2">
    <name type="scientific">Pseudomonas citronellolis</name>
    <dbReference type="NCBI Taxonomy" id="53408"/>
    <lineage>
        <taxon>Bacteria</taxon>
        <taxon>Pseudomonadati</taxon>
        <taxon>Pseudomonadota</taxon>
        <taxon>Gammaproteobacteria</taxon>
        <taxon>Pseudomonadales</taxon>
        <taxon>Pseudomonadaceae</taxon>
        <taxon>Pseudomonas</taxon>
    </lineage>
</organism>
<dbReference type="RefSeq" id="WP_269963762.1">
    <property type="nucleotide sequence ID" value="NZ_CP034688.1"/>
</dbReference>
<name>A0AAW6P511_9PSED</name>
<proteinExistence type="predicted"/>
<evidence type="ECO:0008006" key="3">
    <source>
        <dbReference type="Google" id="ProtNLM"/>
    </source>
</evidence>
<dbReference type="Proteomes" id="UP001220662">
    <property type="component" value="Unassembled WGS sequence"/>
</dbReference>
<gene>
    <name evidence="1" type="ORF">P3W55_10325</name>
</gene>
<dbReference type="AlphaFoldDB" id="A0AAW6P511"/>
<evidence type="ECO:0000313" key="1">
    <source>
        <dbReference type="EMBL" id="MDF3842107.1"/>
    </source>
</evidence>
<comment type="caution">
    <text evidence="1">The sequence shown here is derived from an EMBL/GenBank/DDBJ whole genome shotgun (WGS) entry which is preliminary data.</text>
</comment>
<sequence>MTSFFPFRLAWAALAGGVLLALLWQPRAAIPEAPAETAQWRLPEVRPVSRNASIPMQIAGMAWWGSAREEAEKARSARISVDEQGVARVKVQWLFRGVVAEGGQRFALIAKDAAAPLLRYAPGDQLPGGERLERIEGQGIRFSLSEDGATQDFERKLYVPLE</sequence>
<evidence type="ECO:0000313" key="2">
    <source>
        <dbReference type="Proteomes" id="UP001220662"/>
    </source>
</evidence>
<reference evidence="1" key="1">
    <citation type="submission" date="2023-03" db="EMBL/GenBank/DDBJ databases">
        <title>Draft assemblies of triclosan tolerant bacteria isolated from returned activated sludge.</title>
        <authorList>
            <person name="Van Hamelsveld S."/>
        </authorList>
    </citation>
    <scope>NUCLEOTIDE SEQUENCE</scope>
    <source>
        <strain evidence="1">GW210015_S63</strain>
    </source>
</reference>
<protein>
    <recommendedName>
        <fullName evidence="3">Type II secretion system protein GspC N-terminal domain-containing protein</fullName>
    </recommendedName>
</protein>
<accession>A0AAW6P511</accession>